<accession>A0A0P0YP77</accession>
<keyword evidence="1" id="KW-1133">Transmembrane helix</keyword>
<protein>
    <submittedName>
        <fullName evidence="2">Uncharacterized protein</fullName>
    </submittedName>
</protein>
<keyword evidence="1" id="KW-0472">Membrane</keyword>
<proteinExistence type="predicted"/>
<name>A0A0P0YP77_STAHO</name>
<keyword evidence="1" id="KW-0812">Transmembrane</keyword>
<organism evidence="2">
    <name type="scientific">Staphylococcus hominis subsp. hominis</name>
    <dbReference type="NCBI Taxonomy" id="145391"/>
    <lineage>
        <taxon>Bacteria</taxon>
        <taxon>Bacillati</taxon>
        <taxon>Bacillota</taxon>
        <taxon>Bacilli</taxon>
        <taxon>Bacillales</taxon>
        <taxon>Staphylococcaceae</taxon>
        <taxon>Staphylococcus</taxon>
    </lineage>
</organism>
<sequence length="259" mass="30460">MTMFREALIWIVLLIFNLINTFLVLMGKSSLFKVPLWSTWLVWGIVTIIIVGVLLFRKHLQKKHPLINKRLNNKDFEAGEFFVQMPLYIIENQSNVIYGNETITYKPVFVNIFHKLLSLFGIQTKYSLYMTSSENDVKIIRKHGVANRHQYTMYLNNEEVGTLEMKQFFKSGGKQQLPYTFNYKSEVFDVSNPFFSNETKITFENDVVLTAKRSFLDISKSKRTKKRGEKHTIHIHSTRVEKEILLAIYLQCMINKQTQ</sequence>
<dbReference type="EMBL" id="AB930128">
    <property type="protein sequence ID" value="BAT22943.1"/>
    <property type="molecule type" value="Genomic_DNA"/>
</dbReference>
<reference evidence="2" key="1">
    <citation type="submission" date="2014-04" db="EMBL/GenBank/DDBJ databases">
        <authorList>
            <person name="Xu Y.W."/>
            <person name="Yang Q."/>
        </authorList>
    </citation>
    <scope>NUCLEOTIDE SEQUENCE</scope>
    <source>
        <strain evidence="2">TFGsh5-1</strain>
    </source>
</reference>
<evidence type="ECO:0000256" key="1">
    <source>
        <dbReference type="SAM" id="Phobius"/>
    </source>
</evidence>
<dbReference type="AlphaFoldDB" id="A0A0P0YP77"/>
<feature type="transmembrane region" description="Helical" evidence="1">
    <location>
        <begin position="7"/>
        <end position="25"/>
    </location>
</feature>
<reference evidence="2" key="2">
    <citation type="journal article" date="2015" name="PLoS ONE">
        <title>Skin Commensal Staphylococci May Act as Reservoir for Fusidic Acid Resistance Genes.</title>
        <authorList>
            <person name="Hung W.-C."/>
            <person name="Chen H.-J."/>
            <person name="Lin Y.-T."/>
            <person name="Tsai J.-C."/>
            <person name="Chen C.-W."/>
            <person name="Lu H.-H."/>
            <person name="Tseng S.-P."/>
            <person name="Jheng Y.-Y."/>
            <person name="Leong K.H."/>
            <person name="Teng L.-J."/>
        </authorList>
    </citation>
    <scope>NUCLEOTIDE SEQUENCE</scope>
    <source>
        <strain evidence="2">TFGsh5-1</strain>
    </source>
</reference>
<evidence type="ECO:0000313" key="2">
    <source>
        <dbReference type="EMBL" id="BAT22943.1"/>
    </source>
</evidence>
<feature type="transmembrane region" description="Helical" evidence="1">
    <location>
        <begin position="37"/>
        <end position="56"/>
    </location>
</feature>